<dbReference type="GO" id="GO:0046872">
    <property type="term" value="F:metal ion binding"/>
    <property type="evidence" value="ECO:0007669"/>
    <property type="project" value="UniProtKB-KW"/>
</dbReference>
<dbReference type="Pfam" id="PF00294">
    <property type="entry name" value="PfkB"/>
    <property type="match status" value="2"/>
</dbReference>
<feature type="domain" description="Carbohydrate kinase PfkB" evidence="3">
    <location>
        <begin position="416"/>
        <end position="466"/>
    </location>
</feature>
<feature type="compositionally biased region" description="Polar residues" evidence="2">
    <location>
        <begin position="577"/>
        <end position="589"/>
    </location>
</feature>
<dbReference type="SUPFAM" id="SSF53613">
    <property type="entry name" value="Ribokinase-like"/>
    <property type="match status" value="1"/>
</dbReference>
<feature type="compositionally biased region" description="Pro residues" evidence="2">
    <location>
        <begin position="47"/>
        <end position="56"/>
    </location>
</feature>
<reference evidence="5" key="2">
    <citation type="submission" date="2025-08" db="UniProtKB">
        <authorList>
            <consortium name="RefSeq"/>
        </authorList>
    </citation>
    <scope>IDENTIFICATION</scope>
    <source>
        <tissue evidence="5">Leaf</tissue>
    </source>
</reference>
<feature type="region of interest" description="Disordered" evidence="2">
    <location>
        <begin position="40"/>
        <end position="59"/>
    </location>
</feature>
<sequence length="631" mass="68027">MQGDSRRSQIASLLLADRDFDKLILIMGKLNFRPLANHISSESSYEPKPPPTPSPLPRKLTVTKPAVRVFRKRIVTKPVVPLPSNMSSLPPLTQIPTDQPVPPQQTTEAVPVVIGVMVLDTNAVPNYSMPAANHTRPSASPGKITKVLGGVARNVADCMSKLKAKPFLISAVGLDVPGKSLYEHWESTRLSVQGILRLQDIETAVSCNVFDGKGGLVAAVACVDSIDKFLTPKWIEKFKSKIRSAPILMVDANLSSHSLEASCRMAAQFTTPVWFDPVSVARSRRIASVVHYVRFVSANEDELIAMANALSRRGRDRFSPVQRDLCSTVESLFEMLKPAISCLLDNGVKVIVVTVGQDGVFLCSKAKSVLLQKLDFKGNRLPSSSKQLREAVDAECSSGRFYGASRYGLYSDFYAVHFPALSASVVRLTGAGDCLVGGTIASLSAGLDVMQSVAVGIAAAKFAVEVETNVPAETCLDGIEYDASHVYSGMSVSQSRDGLGNGKNVSFGSFPIQPPQNKSNNPLLTQSQSENIADAPGSNQDESLIGRSAYQSRQVVRPIGKQMTGNLTRNLTDQQPISVMKQPNPSSLPNAGLIPSQDKGPELKLTYTKIVTSNLPPEEKPKDGEITETIQ</sequence>
<feature type="region of interest" description="Disordered" evidence="2">
    <location>
        <begin position="612"/>
        <end position="631"/>
    </location>
</feature>
<keyword evidence="5" id="KW-0418">Kinase</keyword>
<keyword evidence="5" id="KW-0808">Transferase</keyword>
<dbReference type="STRING" id="4097.A0A1S4DQA9"/>
<organism evidence="4 5">
    <name type="scientific">Nicotiana tabacum</name>
    <name type="common">Common tobacco</name>
    <dbReference type="NCBI Taxonomy" id="4097"/>
    <lineage>
        <taxon>Eukaryota</taxon>
        <taxon>Viridiplantae</taxon>
        <taxon>Streptophyta</taxon>
        <taxon>Embryophyta</taxon>
        <taxon>Tracheophyta</taxon>
        <taxon>Spermatophyta</taxon>
        <taxon>Magnoliopsida</taxon>
        <taxon>eudicotyledons</taxon>
        <taxon>Gunneridae</taxon>
        <taxon>Pentapetalae</taxon>
        <taxon>asterids</taxon>
        <taxon>lamiids</taxon>
        <taxon>Solanales</taxon>
        <taxon>Solanaceae</taxon>
        <taxon>Nicotianoideae</taxon>
        <taxon>Nicotianeae</taxon>
        <taxon>Nicotiana</taxon>
    </lineage>
</organism>
<feature type="region of interest" description="Disordered" evidence="2">
    <location>
        <begin position="503"/>
        <end position="524"/>
    </location>
</feature>
<dbReference type="PANTHER" id="PTHR42909">
    <property type="entry name" value="ZGC:136858"/>
    <property type="match status" value="1"/>
</dbReference>
<dbReference type="OrthoDB" id="198885at2759"/>
<evidence type="ECO:0000256" key="2">
    <source>
        <dbReference type="SAM" id="MobiDB-lite"/>
    </source>
</evidence>
<proteinExistence type="predicted"/>
<dbReference type="RefSeq" id="XP_016515616.1">
    <property type="nucleotide sequence ID" value="XM_016660130.1"/>
</dbReference>
<dbReference type="InterPro" id="IPR011611">
    <property type="entry name" value="PfkB_dom"/>
</dbReference>
<dbReference type="AlphaFoldDB" id="A0A1S4DQA9"/>
<reference evidence="4" key="1">
    <citation type="journal article" date="2014" name="Nat. Commun.">
        <title>The tobacco genome sequence and its comparison with those of tomato and potato.</title>
        <authorList>
            <person name="Sierro N."/>
            <person name="Battey J.N."/>
            <person name="Ouadi S."/>
            <person name="Bakaher N."/>
            <person name="Bovet L."/>
            <person name="Willig A."/>
            <person name="Goepfert S."/>
            <person name="Peitsch M.C."/>
            <person name="Ivanov N.V."/>
        </authorList>
    </citation>
    <scope>NUCLEOTIDE SEQUENCE [LARGE SCALE GENOMIC DNA]</scope>
</reference>
<dbReference type="PANTHER" id="PTHR42909:SF1">
    <property type="entry name" value="CARBOHYDRATE KINASE PFKB DOMAIN-CONTAINING PROTEIN"/>
    <property type="match status" value="1"/>
</dbReference>
<dbReference type="KEGG" id="nta:107832316"/>
<evidence type="ECO:0000259" key="3">
    <source>
        <dbReference type="Pfam" id="PF00294"/>
    </source>
</evidence>
<dbReference type="CDD" id="cd01941">
    <property type="entry name" value="YeiC_kinase_like"/>
    <property type="match status" value="1"/>
</dbReference>
<dbReference type="PaxDb" id="4097-A0A1S4DQA9"/>
<protein>
    <submittedName>
        <fullName evidence="5">Pseudouridine kinase isoform X1</fullName>
    </submittedName>
    <submittedName>
        <fullName evidence="5">Uncharacterized protein isoform X1</fullName>
    </submittedName>
</protein>
<dbReference type="GeneID" id="107832316"/>
<keyword evidence="4" id="KW-1185">Reference proteome</keyword>
<name>A0A1S4DQA9_TOBAC</name>
<evidence type="ECO:0000313" key="4">
    <source>
        <dbReference type="Proteomes" id="UP000790787"/>
    </source>
</evidence>
<evidence type="ECO:0000256" key="1">
    <source>
        <dbReference type="ARBA" id="ARBA00022723"/>
    </source>
</evidence>
<dbReference type="SMR" id="A0A1S4DQA9"/>
<dbReference type="RefSeq" id="XP_016515616.1">
    <property type="nucleotide sequence ID" value="XM_016660130.2"/>
</dbReference>
<feature type="domain" description="Carbohydrate kinase PfkB" evidence="3">
    <location>
        <begin position="140"/>
        <end position="372"/>
    </location>
</feature>
<keyword evidence="1" id="KW-0479">Metal-binding</keyword>
<feature type="compositionally biased region" description="Polar residues" evidence="2">
    <location>
        <begin position="515"/>
        <end position="524"/>
    </location>
</feature>
<dbReference type="Gene3D" id="3.40.1190.20">
    <property type="match status" value="1"/>
</dbReference>
<dbReference type="Proteomes" id="UP000790787">
    <property type="component" value="Chromosome 17"/>
</dbReference>
<dbReference type="InterPro" id="IPR029056">
    <property type="entry name" value="Ribokinase-like"/>
</dbReference>
<evidence type="ECO:0000313" key="5">
    <source>
        <dbReference type="RefSeq" id="XP_016515616.1"/>
    </source>
</evidence>
<gene>
    <name evidence="5" type="primary">LOC107832316</name>
</gene>
<feature type="region of interest" description="Disordered" evidence="2">
    <location>
        <begin position="577"/>
        <end position="600"/>
    </location>
</feature>
<accession>A0A1S4DQA9</accession>